<keyword evidence="5" id="KW-0863">Zinc-finger</keyword>
<keyword evidence="5" id="KW-0862">Zinc</keyword>
<keyword evidence="3" id="KW-0963">Cytoplasm</keyword>
<dbReference type="EMBL" id="JAAGAX010000005">
    <property type="protein sequence ID" value="KAF2314851.1"/>
    <property type="molecule type" value="Genomic_DNA"/>
</dbReference>
<protein>
    <recommendedName>
        <fullName evidence="8">FLZ-type domain-containing protein</fullName>
    </recommendedName>
</protein>
<reference evidence="9 10" key="1">
    <citation type="journal article" date="2020" name="Mol. Plant">
        <title>The Chromosome-Based Rubber Tree Genome Provides New Insights into Spurge Genome Evolution and Rubber Biosynthesis.</title>
        <authorList>
            <person name="Liu J."/>
            <person name="Shi C."/>
            <person name="Shi C.C."/>
            <person name="Li W."/>
            <person name="Zhang Q.J."/>
            <person name="Zhang Y."/>
            <person name="Li K."/>
            <person name="Lu H.F."/>
            <person name="Shi C."/>
            <person name="Zhu S.T."/>
            <person name="Xiao Z.Y."/>
            <person name="Nan H."/>
            <person name="Yue Y."/>
            <person name="Zhu X.G."/>
            <person name="Wu Y."/>
            <person name="Hong X.N."/>
            <person name="Fan G.Y."/>
            <person name="Tong Y."/>
            <person name="Zhang D."/>
            <person name="Mao C.L."/>
            <person name="Liu Y.L."/>
            <person name="Hao S.J."/>
            <person name="Liu W.Q."/>
            <person name="Lv M.Q."/>
            <person name="Zhang H.B."/>
            <person name="Liu Y."/>
            <person name="Hu-Tang G.R."/>
            <person name="Wang J.P."/>
            <person name="Wang J.H."/>
            <person name="Sun Y.H."/>
            <person name="Ni S.B."/>
            <person name="Chen W.B."/>
            <person name="Zhang X.C."/>
            <person name="Jiao Y.N."/>
            <person name="Eichler E.E."/>
            <person name="Li G.H."/>
            <person name="Liu X."/>
            <person name="Gao L.Z."/>
        </authorList>
    </citation>
    <scope>NUCLEOTIDE SEQUENCE [LARGE SCALE GENOMIC DNA]</scope>
    <source>
        <strain evidence="10">cv. GT1</strain>
        <tissue evidence="9">Leaf</tissue>
    </source>
</reference>
<evidence type="ECO:0000256" key="1">
    <source>
        <dbReference type="ARBA" id="ARBA00004496"/>
    </source>
</evidence>
<gene>
    <name evidence="9" type="ORF">GH714_036926</name>
</gene>
<dbReference type="PANTHER" id="PTHR33059:SF76">
    <property type="entry name" value="FCS-LIKE ZINC FINGER 7"/>
    <property type="match status" value="1"/>
</dbReference>
<dbReference type="GO" id="GO:0008270">
    <property type="term" value="F:zinc ion binding"/>
    <property type="evidence" value="ECO:0007669"/>
    <property type="project" value="UniProtKB-KW"/>
</dbReference>
<evidence type="ECO:0000313" key="10">
    <source>
        <dbReference type="Proteomes" id="UP000467840"/>
    </source>
</evidence>
<keyword evidence="4" id="KW-0479">Metal-binding</keyword>
<feature type="compositionally biased region" description="Polar residues" evidence="7">
    <location>
        <begin position="8"/>
        <end position="23"/>
    </location>
</feature>
<accession>A0A6A6MM66</accession>
<comment type="similarity">
    <text evidence="2">Belongs to the FLZ family.</text>
</comment>
<name>A0A6A6MM66_HEVBR</name>
<evidence type="ECO:0000259" key="8">
    <source>
        <dbReference type="PROSITE" id="PS51795"/>
    </source>
</evidence>
<comment type="caution">
    <text evidence="9">The sequence shown here is derived from an EMBL/GenBank/DDBJ whole genome shotgun (WGS) entry which is preliminary data.</text>
</comment>
<evidence type="ECO:0000256" key="2">
    <source>
        <dbReference type="ARBA" id="ARBA00009374"/>
    </source>
</evidence>
<dbReference type="InterPro" id="IPR007650">
    <property type="entry name" value="Zf-FLZ_dom"/>
</dbReference>
<dbReference type="PROSITE" id="PS51795">
    <property type="entry name" value="ZF_FLZ"/>
    <property type="match status" value="1"/>
</dbReference>
<keyword evidence="10" id="KW-1185">Reference proteome</keyword>
<organism evidence="9 10">
    <name type="scientific">Hevea brasiliensis</name>
    <name type="common">Para rubber tree</name>
    <name type="synonym">Siphonia brasiliensis</name>
    <dbReference type="NCBI Taxonomy" id="3981"/>
    <lineage>
        <taxon>Eukaryota</taxon>
        <taxon>Viridiplantae</taxon>
        <taxon>Streptophyta</taxon>
        <taxon>Embryophyta</taxon>
        <taxon>Tracheophyta</taxon>
        <taxon>Spermatophyta</taxon>
        <taxon>Magnoliopsida</taxon>
        <taxon>eudicotyledons</taxon>
        <taxon>Gunneridae</taxon>
        <taxon>Pentapetalae</taxon>
        <taxon>rosids</taxon>
        <taxon>fabids</taxon>
        <taxon>Malpighiales</taxon>
        <taxon>Euphorbiaceae</taxon>
        <taxon>Crotonoideae</taxon>
        <taxon>Micrandreae</taxon>
        <taxon>Hevea</taxon>
    </lineage>
</organism>
<evidence type="ECO:0000256" key="6">
    <source>
        <dbReference type="PROSITE-ProRule" id="PRU01131"/>
    </source>
</evidence>
<evidence type="ECO:0000256" key="7">
    <source>
        <dbReference type="SAM" id="MobiDB-lite"/>
    </source>
</evidence>
<feature type="domain" description="FLZ-type" evidence="8">
    <location>
        <begin position="66"/>
        <end position="109"/>
    </location>
</feature>
<dbReference type="PANTHER" id="PTHR33059">
    <property type="entry name" value="FCS-LIKE ZINC FINGER 5"/>
    <property type="match status" value="1"/>
</dbReference>
<dbReference type="GO" id="GO:0005737">
    <property type="term" value="C:cytoplasm"/>
    <property type="evidence" value="ECO:0007669"/>
    <property type="project" value="UniProtKB-SubCell"/>
</dbReference>
<dbReference type="AlphaFoldDB" id="A0A6A6MM66"/>
<feature type="region of interest" description="Disordered" evidence="7">
    <location>
        <begin position="1"/>
        <end position="23"/>
    </location>
</feature>
<comment type="subcellular location">
    <subcellularLocation>
        <location evidence="1">Cytoplasm</location>
    </subcellularLocation>
</comment>
<dbReference type="Proteomes" id="UP000467840">
    <property type="component" value="Chromosome 15"/>
</dbReference>
<proteinExistence type="inferred from homology"/>
<evidence type="ECO:0000313" key="9">
    <source>
        <dbReference type="EMBL" id="KAF2314851.1"/>
    </source>
</evidence>
<evidence type="ECO:0000256" key="5">
    <source>
        <dbReference type="ARBA" id="ARBA00022771"/>
    </source>
</evidence>
<sequence length="129" mass="14647">MSKKRSRVGQSQSFGDITTLNQQQPSPELLWDAALPVDVPDQSRPSILTVSSPPLMYEMVRGNRDCFLERCYHCKKMLDQNKNIYMYGDSAFCTLECREAQIAIDKATVEIGAQARVYILTTDQAVVFY</sequence>
<dbReference type="Pfam" id="PF04570">
    <property type="entry name" value="zf-FLZ"/>
    <property type="match status" value="1"/>
</dbReference>
<feature type="zinc finger region" description="FLZ-type" evidence="6">
    <location>
        <begin position="66"/>
        <end position="109"/>
    </location>
</feature>
<evidence type="ECO:0000256" key="4">
    <source>
        <dbReference type="ARBA" id="ARBA00022723"/>
    </source>
</evidence>
<evidence type="ECO:0000256" key="3">
    <source>
        <dbReference type="ARBA" id="ARBA00022490"/>
    </source>
</evidence>